<dbReference type="InterPro" id="IPR018022">
    <property type="entry name" value="IPT"/>
</dbReference>
<feature type="binding site" evidence="10">
    <location>
        <begin position="15"/>
        <end position="20"/>
    </location>
    <ligand>
        <name>substrate</name>
    </ligand>
</feature>
<dbReference type="HAMAP" id="MF_00185">
    <property type="entry name" value="IPP_trans"/>
    <property type="match status" value="1"/>
</dbReference>
<feature type="region of interest" description="Interaction with substrate tRNA" evidence="10">
    <location>
        <begin position="38"/>
        <end position="41"/>
    </location>
</feature>
<comment type="catalytic activity">
    <reaction evidence="9 10 11">
        <text>adenosine(37) in tRNA + dimethylallyl diphosphate = N(6)-dimethylallyladenosine(37) in tRNA + diphosphate</text>
        <dbReference type="Rhea" id="RHEA:26482"/>
        <dbReference type="Rhea" id="RHEA-COMP:10162"/>
        <dbReference type="Rhea" id="RHEA-COMP:10375"/>
        <dbReference type="ChEBI" id="CHEBI:33019"/>
        <dbReference type="ChEBI" id="CHEBI:57623"/>
        <dbReference type="ChEBI" id="CHEBI:74411"/>
        <dbReference type="ChEBI" id="CHEBI:74415"/>
        <dbReference type="EC" id="2.5.1.75"/>
    </reaction>
</comment>
<evidence type="ECO:0000256" key="5">
    <source>
        <dbReference type="ARBA" id="ARBA00022694"/>
    </source>
</evidence>
<name>A0A543AK71_9MICC</name>
<dbReference type="PANTHER" id="PTHR11088">
    <property type="entry name" value="TRNA DIMETHYLALLYLTRANSFERASE"/>
    <property type="match status" value="1"/>
</dbReference>
<dbReference type="Proteomes" id="UP000319746">
    <property type="component" value="Unassembled WGS sequence"/>
</dbReference>
<evidence type="ECO:0000256" key="6">
    <source>
        <dbReference type="ARBA" id="ARBA00022741"/>
    </source>
</evidence>
<dbReference type="InterPro" id="IPR039657">
    <property type="entry name" value="Dimethylallyltransferase"/>
</dbReference>
<proteinExistence type="inferred from homology"/>
<keyword evidence="7 10" id="KW-0067">ATP-binding</keyword>
<dbReference type="Pfam" id="PF01715">
    <property type="entry name" value="IPPT"/>
    <property type="match status" value="1"/>
</dbReference>
<evidence type="ECO:0000256" key="1">
    <source>
        <dbReference type="ARBA" id="ARBA00001946"/>
    </source>
</evidence>
<dbReference type="Gene3D" id="3.40.50.300">
    <property type="entry name" value="P-loop containing nucleotide triphosphate hydrolases"/>
    <property type="match status" value="1"/>
</dbReference>
<dbReference type="GO" id="GO:0052381">
    <property type="term" value="F:tRNA dimethylallyltransferase activity"/>
    <property type="evidence" value="ECO:0007669"/>
    <property type="project" value="UniProtKB-UniRule"/>
</dbReference>
<dbReference type="PANTHER" id="PTHR11088:SF60">
    <property type="entry name" value="TRNA DIMETHYLALLYLTRANSFERASE"/>
    <property type="match status" value="1"/>
</dbReference>
<evidence type="ECO:0000313" key="15">
    <source>
        <dbReference type="Proteomes" id="UP000319746"/>
    </source>
</evidence>
<feature type="binding site" evidence="10">
    <location>
        <begin position="13"/>
        <end position="20"/>
    </location>
    <ligand>
        <name>ATP</name>
        <dbReference type="ChEBI" id="CHEBI:30616"/>
    </ligand>
</feature>
<feature type="site" description="Interaction with substrate tRNA" evidence="10">
    <location>
        <position position="104"/>
    </location>
</feature>
<accession>A0A543AK71</accession>
<evidence type="ECO:0000256" key="10">
    <source>
        <dbReference type="HAMAP-Rule" id="MF_00185"/>
    </source>
</evidence>
<evidence type="ECO:0000256" key="8">
    <source>
        <dbReference type="ARBA" id="ARBA00022842"/>
    </source>
</evidence>
<organism evidence="14 15">
    <name type="scientific">Enteractinococcus coprophilus</name>
    <dbReference type="NCBI Taxonomy" id="1027633"/>
    <lineage>
        <taxon>Bacteria</taxon>
        <taxon>Bacillati</taxon>
        <taxon>Actinomycetota</taxon>
        <taxon>Actinomycetes</taxon>
        <taxon>Micrococcales</taxon>
        <taxon>Micrococcaceae</taxon>
    </lineage>
</organism>
<comment type="caution">
    <text evidence="10">Lacks conserved residue(s) required for the propagation of feature annotation.</text>
</comment>
<protein>
    <recommendedName>
        <fullName evidence="10">tRNA dimethylallyltransferase</fullName>
        <ecNumber evidence="10">2.5.1.75</ecNumber>
    </recommendedName>
    <alternativeName>
        <fullName evidence="10">Dimethylallyl diphosphate:tRNA dimethylallyltransferase</fullName>
        <shortName evidence="10">DMAPP:tRNA dimethylallyltransferase</shortName>
        <shortName evidence="10">DMATase</shortName>
    </alternativeName>
    <alternativeName>
        <fullName evidence="10">Isopentenyl-diphosphate:tRNA isopentenyltransferase</fullName>
        <shortName evidence="10">IPP transferase</shortName>
        <shortName evidence="10">IPPT</shortName>
        <shortName evidence="10">IPTase</shortName>
    </alternativeName>
</protein>
<evidence type="ECO:0000256" key="12">
    <source>
        <dbReference type="RuleBase" id="RU003784"/>
    </source>
</evidence>
<sequence length="305" mass="34061">MAPVKQPLVAFVGATATGKTALAIALAKTVGGEIINADSLQFYRGMDIGTAKASVDERQGITHHLLDLYDLEVEASVATFQTLARTTIAEVRSRNRVPILTGGSGLYVRAALDTLEFPPTDPALRQCLAAQVENEGLTPLVDELQRVDPESAQRLQDERRIIRAVEVHRLTGRTFSSYMPKRQYHPHIPPVVQIGLKVDRAKLHERIEQRVYRMLDAGWLDEVQHLRTVGLEQAPTAYRAIGYRQMLAYLAGSLSKQQAIDETIVATRRFARRQETWFKADPRVHWVDPQTDHALADILSLVKAS</sequence>
<dbReference type="GO" id="GO:0006400">
    <property type="term" value="P:tRNA modification"/>
    <property type="evidence" value="ECO:0007669"/>
    <property type="project" value="TreeGrafter"/>
</dbReference>
<dbReference type="OrthoDB" id="9776390at2"/>
<comment type="function">
    <text evidence="2 10 12">Catalyzes the transfer of a dimethylallyl group onto the adenine at position 37 in tRNAs that read codons beginning with uridine, leading to the formation of N6-(dimethylallyl)adenosine (i(6)A).</text>
</comment>
<evidence type="ECO:0000313" key="14">
    <source>
        <dbReference type="EMBL" id="TQL72926.1"/>
    </source>
</evidence>
<evidence type="ECO:0000256" key="13">
    <source>
        <dbReference type="RuleBase" id="RU003785"/>
    </source>
</evidence>
<dbReference type="EMBL" id="VFOU01000002">
    <property type="protein sequence ID" value="TQL72926.1"/>
    <property type="molecule type" value="Genomic_DNA"/>
</dbReference>
<keyword evidence="15" id="KW-1185">Reference proteome</keyword>
<dbReference type="InterPro" id="IPR027417">
    <property type="entry name" value="P-loop_NTPase"/>
</dbReference>
<keyword evidence="8 10" id="KW-0460">Magnesium</keyword>
<keyword evidence="5 10" id="KW-0819">tRNA processing</keyword>
<evidence type="ECO:0000256" key="9">
    <source>
        <dbReference type="ARBA" id="ARBA00049563"/>
    </source>
</evidence>
<keyword evidence="6 10" id="KW-0547">Nucleotide-binding</keyword>
<dbReference type="EC" id="2.5.1.75" evidence="10"/>
<dbReference type="AlphaFoldDB" id="A0A543AK71"/>
<dbReference type="NCBIfam" id="TIGR00174">
    <property type="entry name" value="miaA"/>
    <property type="match status" value="1"/>
</dbReference>
<evidence type="ECO:0000256" key="4">
    <source>
        <dbReference type="ARBA" id="ARBA00022679"/>
    </source>
</evidence>
<evidence type="ECO:0000256" key="11">
    <source>
        <dbReference type="RuleBase" id="RU003783"/>
    </source>
</evidence>
<evidence type="ECO:0000256" key="7">
    <source>
        <dbReference type="ARBA" id="ARBA00022840"/>
    </source>
</evidence>
<comment type="subunit">
    <text evidence="10">Monomer.</text>
</comment>
<dbReference type="GO" id="GO:0005524">
    <property type="term" value="F:ATP binding"/>
    <property type="evidence" value="ECO:0007669"/>
    <property type="project" value="UniProtKB-UniRule"/>
</dbReference>
<evidence type="ECO:0000256" key="3">
    <source>
        <dbReference type="ARBA" id="ARBA00005842"/>
    </source>
</evidence>
<feature type="site" description="Interaction with substrate tRNA" evidence="10">
    <location>
        <position position="125"/>
    </location>
</feature>
<comment type="caution">
    <text evidence="14">The sequence shown here is derived from an EMBL/GenBank/DDBJ whole genome shotgun (WGS) entry which is preliminary data.</text>
</comment>
<evidence type="ECO:0000256" key="2">
    <source>
        <dbReference type="ARBA" id="ARBA00003213"/>
    </source>
</evidence>
<gene>
    <name evidence="10" type="primary">miaA</name>
    <name evidence="14" type="ORF">FB556_1599</name>
</gene>
<reference evidence="14 15" key="1">
    <citation type="submission" date="2019-06" db="EMBL/GenBank/DDBJ databases">
        <title>Sequencing the genomes of 1000 actinobacteria strains.</title>
        <authorList>
            <person name="Klenk H.-P."/>
        </authorList>
    </citation>
    <scope>NUCLEOTIDE SEQUENCE [LARGE SCALE GENOMIC DNA]</scope>
    <source>
        <strain evidence="14 15">DSM 24083</strain>
    </source>
</reference>
<dbReference type="Gene3D" id="1.10.20.140">
    <property type="match status" value="1"/>
</dbReference>
<dbReference type="SUPFAM" id="SSF52540">
    <property type="entry name" value="P-loop containing nucleoside triphosphate hydrolases"/>
    <property type="match status" value="2"/>
</dbReference>
<comment type="similarity">
    <text evidence="3 10 13">Belongs to the IPP transferase family.</text>
</comment>
<keyword evidence="4 10" id="KW-0808">Transferase</keyword>
<dbReference type="RefSeq" id="WP_141866406.1">
    <property type="nucleotide sequence ID" value="NZ_BAABAN010000005.1"/>
</dbReference>
<comment type="cofactor">
    <cofactor evidence="1 10">
        <name>Mg(2+)</name>
        <dbReference type="ChEBI" id="CHEBI:18420"/>
    </cofactor>
</comment>